<dbReference type="Proteomes" id="UP000076761">
    <property type="component" value="Unassembled WGS sequence"/>
</dbReference>
<dbReference type="AlphaFoldDB" id="A0A165VJJ5"/>
<protein>
    <submittedName>
        <fullName evidence="1">Uncharacterized protein</fullName>
    </submittedName>
</protein>
<reference evidence="1 2" key="1">
    <citation type="journal article" date="2016" name="Mol. Biol. Evol.">
        <title>Comparative Genomics of Early-Diverging Mushroom-Forming Fungi Provides Insights into the Origins of Lignocellulose Decay Capabilities.</title>
        <authorList>
            <person name="Nagy L.G."/>
            <person name="Riley R."/>
            <person name="Tritt A."/>
            <person name="Adam C."/>
            <person name="Daum C."/>
            <person name="Floudas D."/>
            <person name="Sun H."/>
            <person name="Yadav J.S."/>
            <person name="Pangilinan J."/>
            <person name="Larsson K.H."/>
            <person name="Matsuura K."/>
            <person name="Barry K."/>
            <person name="Labutti K."/>
            <person name="Kuo R."/>
            <person name="Ohm R.A."/>
            <person name="Bhattacharya S.S."/>
            <person name="Shirouzu T."/>
            <person name="Yoshinaga Y."/>
            <person name="Martin F.M."/>
            <person name="Grigoriev I.V."/>
            <person name="Hibbett D.S."/>
        </authorList>
    </citation>
    <scope>NUCLEOTIDE SEQUENCE [LARGE SCALE GENOMIC DNA]</scope>
    <source>
        <strain evidence="1 2">HHB14362 ss-1</strain>
    </source>
</reference>
<proteinExistence type="predicted"/>
<sequence>MVMLRRVEPIYPSFSLVINEMLEDPFHLPVYQSYCRDYAHEPCPRPTNPLLTTADYRNEAEPQDFSTVPDLSWSDFWAPDEAAANLQAVLENRRTAKGSISRRRRFADLVIDLAHTVQRKSNSLLRMKRKTNMVKTAAPRKDLTS</sequence>
<dbReference type="EMBL" id="KV425553">
    <property type="protein sequence ID" value="KZT29762.1"/>
    <property type="molecule type" value="Genomic_DNA"/>
</dbReference>
<accession>A0A165VJJ5</accession>
<keyword evidence="2" id="KW-1185">Reference proteome</keyword>
<name>A0A165VJJ5_9AGAM</name>
<dbReference type="InParanoid" id="A0A165VJJ5"/>
<evidence type="ECO:0000313" key="1">
    <source>
        <dbReference type="EMBL" id="KZT29762.1"/>
    </source>
</evidence>
<gene>
    <name evidence="1" type="ORF">NEOLEDRAFT_1174772</name>
</gene>
<evidence type="ECO:0000313" key="2">
    <source>
        <dbReference type="Proteomes" id="UP000076761"/>
    </source>
</evidence>
<dbReference type="OrthoDB" id="2637024at2759"/>
<organism evidence="1 2">
    <name type="scientific">Neolentinus lepideus HHB14362 ss-1</name>
    <dbReference type="NCBI Taxonomy" id="1314782"/>
    <lineage>
        <taxon>Eukaryota</taxon>
        <taxon>Fungi</taxon>
        <taxon>Dikarya</taxon>
        <taxon>Basidiomycota</taxon>
        <taxon>Agaricomycotina</taxon>
        <taxon>Agaricomycetes</taxon>
        <taxon>Gloeophyllales</taxon>
        <taxon>Gloeophyllaceae</taxon>
        <taxon>Neolentinus</taxon>
    </lineage>
</organism>